<feature type="binding site" evidence="9">
    <location>
        <position position="207"/>
    </location>
    <ligand>
        <name>Mg(2+)</name>
        <dbReference type="ChEBI" id="CHEBI:18420"/>
        <label>1</label>
        <note>catalytic</note>
    </ligand>
</feature>
<keyword evidence="7" id="KW-0119">Carbohydrate metabolism</keyword>
<evidence type="ECO:0000313" key="11">
    <source>
        <dbReference type="Proteomes" id="UP001163096"/>
    </source>
</evidence>
<evidence type="ECO:0000256" key="9">
    <source>
        <dbReference type="PIRSR" id="PIRSR600760-2"/>
    </source>
</evidence>
<dbReference type="PANTHER" id="PTHR20854:SF4">
    <property type="entry name" value="INOSITOL-1-MONOPHOSPHATASE-RELATED"/>
    <property type="match status" value="1"/>
</dbReference>
<dbReference type="EC" id="3.1.3.11" evidence="3"/>
<dbReference type="GO" id="GO:0046872">
    <property type="term" value="F:metal ion binding"/>
    <property type="evidence" value="ECO:0007669"/>
    <property type="project" value="UniProtKB-KW"/>
</dbReference>
<evidence type="ECO:0000256" key="4">
    <source>
        <dbReference type="ARBA" id="ARBA00022723"/>
    </source>
</evidence>
<sequence>MSFFSLFDEITSAVSDATKDLVDTPDAGITVGMGADNTPTKAIDKIAEDIIFSYLKSAEACGEVISEEAGRCRISDADGVIILDPIDGTYNAIHGIPYFAISAAYMEDGNVMSAYISNLGHHEVFTATKGGGALLNKKPIQVSDIRSLDAATVSLYGKRYHFEQIAEIAGTARRWRHLGASALEIAYIGCGRIDAFVDMRETLRYTDAAAGILICEEAGGTVTSAFGDQVLFSEDVREGCALIATNGLLQNEIINNLEVSG</sequence>
<evidence type="ECO:0000256" key="7">
    <source>
        <dbReference type="ARBA" id="ARBA00023277"/>
    </source>
</evidence>
<evidence type="ECO:0000256" key="5">
    <source>
        <dbReference type="ARBA" id="ARBA00022801"/>
    </source>
</evidence>
<keyword evidence="11" id="KW-1185">Reference proteome</keyword>
<reference evidence="10" key="1">
    <citation type="submission" date="2022-11" db="EMBL/GenBank/DDBJ databases">
        <title>Complete genome sequence of Methanogenium organophilum DSM 3596.</title>
        <authorList>
            <person name="Chen S.-C."/>
            <person name="Lai S.-J."/>
            <person name="You Y.-T."/>
        </authorList>
    </citation>
    <scope>NUCLEOTIDE SEQUENCE</scope>
    <source>
        <strain evidence="10">DSM 3596</strain>
    </source>
</reference>
<comment type="catalytic activity">
    <reaction evidence="1">
        <text>beta-D-fructose 1,6-bisphosphate + H2O = beta-D-fructose 6-phosphate + phosphate</text>
        <dbReference type="Rhea" id="RHEA:11064"/>
        <dbReference type="ChEBI" id="CHEBI:15377"/>
        <dbReference type="ChEBI" id="CHEBI:32966"/>
        <dbReference type="ChEBI" id="CHEBI:43474"/>
        <dbReference type="ChEBI" id="CHEBI:57634"/>
        <dbReference type="EC" id="3.1.3.11"/>
    </reaction>
</comment>
<dbReference type="GO" id="GO:0042132">
    <property type="term" value="F:fructose 1,6-bisphosphate 1-phosphatase activity"/>
    <property type="evidence" value="ECO:0007669"/>
    <property type="project" value="UniProtKB-EC"/>
</dbReference>
<dbReference type="PANTHER" id="PTHR20854">
    <property type="entry name" value="INOSITOL MONOPHOSPHATASE"/>
    <property type="match status" value="1"/>
</dbReference>
<feature type="binding site" evidence="9">
    <location>
        <position position="86"/>
    </location>
    <ligand>
        <name>Mg(2+)</name>
        <dbReference type="ChEBI" id="CHEBI:18420"/>
        <label>1</label>
        <note>catalytic</note>
    </ligand>
</feature>
<dbReference type="RefSeq" id="WP_268186266.1">
    <property type="nucleotide sequence ID" value="NZ_CP113361.1"/>
</dbReference>
<name>A0A9X9S3G1_METOG</name>
<dbReference type="InterPro" id="IPR000760">
    <property type="entry name" value="Inositol_monophosphatase-like"/>
</dbReference>
<dbReference type="AlphaFoldDB" id="A0A9X9S3G1"/>
<dbReference type="GO" id="GO:0008934">
    <property type="term" value="F:inositol monophosphate 1-phosphatase activity"/>
    <property type="evidence" value="ECO:0007669"/>
    <property type="project" value="TreeGrafter"/>
</dbReference>
<comment type="cofactor">
    <cofactor evidence="2 9">
        <name>Mg(2+)</name>
        <dbReference type="ChEBI" id="CHEBI:18420"/>
    </cofactor>
</comment>
<accession>A0A9X9S3G1</accession>
<evidence type="ECO:0000256" key="6">
    <source>
        <dbReference type="ARBA" id="ARBA00022842"/>
    </source>
</evidence>
<keyword evidence="4 9" id="KW-0479">Metal-binding</keyword>
<dbReference type="GeneID" id="76835759"/>
<dbReference type="SUPFAM" id="SSF56655">
    <property type="entry name" value="Carbohydrate phosphatase"/>
    <property type="match status" value="1"/>
</dbReference>
<dbReference type="GO" id="GO:0006020">
    <property type="term" value="P:inositol metabolic process"/>
    <property type="evidence" value="ECO:0007669"/>
    <property type="project" value="TreeGrafter"/>
</dbReference>
<dbReference type="Proteomes" id="UP001163096">
    <property type="component" value="Chromosome"/>
</dbReference>
<proteinExistence type="inferred from homology"/>
<feature type="binding site" evidence="9">
    <location>
        <position position="67"/>
    </location>
    <ligand>
        <name>Mg(2+)</name>
        <dbReference type="ChEBI" id="CHEBI:18420"/>
        <label>1</label>
        <note>catalytic</note>
    </ligand>
</feature>
<dbReference type="Pfam" id="PF00459">
    <property type="entry name" value="Inositol_P"/>
    <property type="match status" value="1"/>
</dbReference>
<gene>
    <name evidence="10" type="ORF">OU421_11615</name>
</gene>
<keyword evidence="6 9" id="KW-0460">Magnesium</keyword>
<organism evidence="10 11">
    <name type="scientific">Methanogenium organophilum</name>
    <dbReference type="NCBI Taxonomy" id="2199"/>
    <lineage>
        <taxon>Archaea</taxon>
        <taxon>Methanobacteriati</taxon>
        <taxon>Methanobacteriota</taxon>
        <taxon>Stenosarchaea group</taxon>
        <taxon>Methanomicrobia</taxon>
        <taxon>Methanomicrobiales</taxon>
        <taxon>Methanomicrobiaceae</taxon>
        <taxon>Methanogenium</taxon>
    </lineage>
</organism>
<dbReference type="Gene3D" id="3.30.540.10">
    <property type="entry name" value="Fructose-1,6-Bisphosphatase, subunit A, domain 1"/>
    <property type="match status" value="1"/>
</dbReference>
<evidence type="ECO:0000256" key="1">
    <source>
        <dbReference type="ARBA" id="ARBA00001273"/>
    </source>
</evidence>
<evidence type="ECO:0000256" key="8">
    <source>
        <dbReference type="ARBA" id="ARBA00038103"/>
    </source>
</evidence>
<dbReference type="GO" id="GO:0007165">
    <property type="term" value="P:signal transduction"/>
    <property type="evidence" value="ECO:0007669"/>
    <property type="project" value="TreeGrafter"/>
</dbReference>
<dbReference type="EMBL" id="CP113361">
    <property type="protein sequence ID" value="WAI01052.1"/>
    <property type="molecule type" value="Genomic_DNA"/>
</dbReference>
<evidence type="ECO:0000256" key="2">
    <source>
        <dbReference type="ARBA" id="ARBA00001946"/>
    </source>
</evidence>
<feature type="binding site" evidence="9">
    <location>
        <position position="87"/>
    </location>
    <ligand>
        <name>Mg(2+)</name>
        <dbReference type="ChEBI" id="CHEBI:18420"/>
        <label>1</label>
        <note>catalytic</note>
    </ligand>
</feature>
<comment type="similarity">
    <text evidence="8">Belongs to the inositol monophosphatase superfamily. FBPase class 4 family.</text>
</comment>
<dbReference type="NCBIfam" id="NF009321">
    <property type="entry name" value="PRK12676.1"/>
    <property type="match status" value="1"/>
</dbReference>
<dbReference type="FunFam" id="3.40.190.80:FF:000020">
    <property type="entry name" value="Fructose-1,6-bisphosphatase/inositol-1-monophosphatase"/>
    <property type="match status" value="1"/>
</dbReference>
<protein>
    <recommendedName>
        <fullName evidence="3">fructose-bisphosphatase</fullName>
        <ecNumber evidence="3">3.1.3.11</ecNumber>
    </recommendedName>
</protein>
<dbReference type="KEGG" id="mou:OU421_11615"/>
<dbReference type="Gene3D" id="3.40.190.80">
    <property type="match status" value="1"/>
</dbReference>
<evidence type="ECO:0000313" key="10">
    <source>
        <dbReference type="EMBL" id="WAI01052.1"/>
    </source>
</evidence>
<feature type="binding site" evidence="9">
    <location>
        <position position="84"/>
    </location>
    <ligand>
        <name>Mg(2+)</name>
        <dbReference type="ChEBI" id="CHEBI:18420"/>
        <label>1</label>
        <note>catalytic</note>
    </ligand>
</feature>
<evidence type="ECO:0000256" key="3">
    <source>
        <dbReference type="ARBA" id="ARBA00013093"/>
    </source>
</evidence>
<dbReference type="PRINTS" id="PR00377">
    <property type="entry name" value="IMPHPHTASES"/>
</dbReference>
<keyword evidence="5 10" id="KW-0378">Hydrolase</keyword>